<organism evidence="12 13">
    <name type="scientific">Mycolicibacterium grossiae</name>
    <dbReference type="NCBI Taxonomy" id="1552759"/>
    <lineage>
        <taxon>Bacteria</taxon>
        <taxon>Bacillati</taxon>
        <taxon>Actinomycetota</taxon>
        <taxon>Actinomycetes</taxon>
        <taxon>Mycobacteriales</taxon>
        <taxon>Mycobacteriaceae</taxon>
        <taxon>Mycolicibacterium</taxon>
    </lineage>
</organism>
<evidence type="ECO:0000256" key="3">
    <source>
        <dbReference type="ARBA" id="ARBA00022448"/>
    </source>
</evidence>
<dbReference type="AlphaFoldDB" id="A0A1E8Q0A7"/>
<dbReference type="EMBL" id="MCHX01000055">
    <property type="protein sequence ID" value="OFJ51831.1"/>
    <property type="molecule type" value="Genomic_DNA"/>
</dbReference>
<keyword evidence="13" id="KW-1185">Reference proteome</keyword>
<dbReference type="InterPro" id="IPR013766">
    <property type="entry name" value="Thioredoxin_domain"/>
</dbReference>
<evidence type="ECO:0000256" key="4">
    <source>
        <dbReference type="ARBA" id="ARBA00022982"/>
    </source>
</evidence>
<feature type="active site" description="Nucleophile" evidence="9">
    <location>
        <position position="33"/>
    </location>
</feature>
<proteinExistence type="inferred from homology"/>
<dbReference type="FunFam" id="3.40.30.10:FF:000155">
    <property type="entry name" value="Thioredoxin"/>
    <property type="match status" value="1"/>
</dbReference>
<dbReference type="InterPro" id="IPR036249">
    <property type="entry name" value="Thioredoxin-like_sf"/>
</dbReference>
<comment type="similarity">
    <text evidence="2 8">Belongs to the thioredoxin family.</text>
</comment>
<accession>A0A1E8Q0A7</accession>
<feature type="site" description="Contributes to redox potential value" evidence="9">
    <location>
        <position position="32"/>
    </location>
</feature>
<name>A0A1E8Q0A7_9MYCO</name>
<evidence type="ECO:0000256" key="8">
    <source>
        <dbReference type="PIRNR" id="PIRNR000077"/>
    </source>
</evidence>
<protein>
    <recommendedName>
        <fullName evidence="7 8">Thioredoxin</fullName>
    </recommendedName>
</protein>
<keyword evidence="4" id="KW-0249">Electron transport</keyword>
<gene>
    <name evidence="12" type="ORF">BEL07_20835</name>
</gene>
<comment type="caution">
    <text evidence="12">The sequence shown here is derived from an EMBL/GenBank/DDBJ whole genome shotgun (WGS) entry which is preliminary data.</text>
</comment>
<dbReference type="PROSITE" id="PS51352">
    <property type="entry name" value="THIOREDOXIN_2"/>
    <property type="match status" value="1"/>
</dbReference>
<feature type="domain" description="Thioredoxin" evidence="11">
    <location>
        <begin position="1"/>
        <end position="105"/>
    </location>
</feature>
<dbReference type="GO" id="GO:0015035">
    <property type="term" value="F:protein-disulfide reductase activity"/>
    <property type="evidence" value="ECO:0007669"/>
    <property type="project" value="UniProtKB-UniRule"/>
</dbReference>
<dbReference type="Proteomes" id="UP000178953">
    <property type="component" value="Unassembled WGS sequence"/>
</dbReference>
<dbReference type="SUPFAM" id="SSF52833">
    <property type="entry name" value="Thioredoxin-like"/>
    <property type="match status" value="1"/>
</dbReference>
<comment type="function">
    <text evidence="1">Participates in various redox reactions through the reversible oxidation of its active center dithiol to a disulfide and catalyzes dithiol-disulfide exchange reactions.</text>
</comment>
<evidence type="ECO:0000256" key="6">
    <source>
        <dbReference type="ARBA" id="ARBA00023284"/>
    </source>
</evidence>
<evidence type="ECO:0000256" key="2">
    <source>
        <dbReference type="ARBA" id="ARBA00008987"/>
    </source>
</evidence>
<keyword evidence="6 10" id="KW-0676">Redox-active center</keyword>
<dbReference type="RefSeq" id="WP_070354973.1">
    <property type="nucleotide sequence ID" value="NZ_CP043474.1"/>
</dbReference>
<dbReference type="OrthoDB" id="9790390at2"/>
<evidence type="ECO:0000259" key="11">
    <source>
        <dbReference type="PROSITE" id="PS51352"/>
    </source>
</evidence>
<dbReference type="GO" id="GO:0005829">
    <property type="term" value="C:cytosol"/>
    <property type="evidence" value="ECO:0007669"/>
    <property type="project" value="TreeGrafter"/>
</dbReference>
<keyword evidence="3" id="KW-0813">Transport</keyword>
<dbReference type="Pfam" id="PF00085">
    <property type="entry name" value="Thioredoxin"/>
    <property type="match status" value="1"/>
</dbReference>
<feature type="site" description="Contributes to redox potential value" evidence="9">
    <location>
        <position position="31"/>
    </location>
</feature>
<dbReference type="PANTHER" id="PTHR45663">
    <property type="entry name" value="GEO12009P1"/>
    <property type="match status" value="1"/>
</dbReference>
<dbReference type="PANTHER" id="PTHR45663:SF40">
    <property type="entry name" value="THIOREDOXIN 2"/>
    <property type="match status" value="1"/>
</dbReference>
<evidence type="ECO:0000256" key="5">
    <source>
        <dbReference type="ARBA" id="ARBA00023157"/>
    </source>
</evidence>
<feature type="active site" description="Nucleophile" evidence="9">
    <location>
        <position position="30"/>
    </location>
</feature>
<dbReference type="PROSITE" id="PS00194">
    <property type="entry name" value="THIOREDOXIN_1"/>
    <property type="match status" value="1"/>
</dbReference>
<dbReference type="Gene3D" id="3.40.30.10">
    <property type="entry name" value="Glutaredoxin"/>
    <property type="match status" value="1"/>
</dbReference>
<feature type="site" description="Deprotonates C-terminal active site Cys" evidence="9">
    <location>
        <position position="24"/>
    </location>
</feature>
<dbReference type="CDD" id="cd02947">
    <property type="entry name" value="TRX_family"/>
    <property type="match status" value="1"/>
</dbReference>
<evidence type="ECO:0000256" key="10">
    <source>
        <dbReference type="PIRSR" id="PIRSR000077-4"/>
    </source>
</evidence>
<feature type="disulfide bond" description="Redox-active" evidence="10">
    <location>
        <begin position="30"/>
        <end position="33"/>
    </location>
</feature>
<reference evidence="12 13" key="1">
    <citation type="submission" date="2016-09" db="EMBL/GenBank/DDBJ databases">
        <title>genome sequence of Mycobacterium sp. 739 SCH.</title>
        <authorList>
            <person name="Greninger A.L."/>
            <person name="Qin X."/>
            <person name="Jerome K."/>
            <person name="Vora S."/>
            <person name="Quinn K."/>
        </authorList>
    </citation>
    <scope>NUCLEOTIDE SEQUENCE [LARGE SCALE GENOMIC DNA]</scope>
    <source>
        <strain evidence="12 13">SCH</strain>
    </source>
</reference>
<dbReference type="InterPro" id="IPR005746">
    <property type="entry name" value="Thioredoxin"/>
</dbReference>
<sequence>MTTQDITAAQFNQTVTDNEIVLVDFWADWCGPCKAFAPTYAASSDKHPDVVHAKVDTEAEQGLAQAAEIQAIPTLMAFKKGHMVFRHSGMLPAKELDAVIEKIREFDIDAAIAEQDAAEQPDQS</sequence>
<evidence type="ECO:0000313" key="12">
    <source>
        <dbReference type="EMBL" id="OFJ51831.1"/>
    </source>
</evidence>
<dbReference type="PIRSF" id="PIRSF000077">
    <property type="entry name" value="Thioredoxin"/>
    <property type="match status" value="1"/>
</dbReference>
<evidence type="ECO:0000313" key="13">
    <source>
        <dbReference type="Proteomes" id="UP000178953"/>
    </source>
</evidence>
<keyword evidence="5 10" id="KW-1015">Disulfide bond</keyword>
<dbReference type="NCBIfam" id="TIGR01068">
    <property type="entry name" value="thioredoxin"/>
    <property type="match status" value="1"/>
</dbReference>
<evidence type="ECO:0000256" key="1">
    <source>
        <dbReference type="ARBA" id="ARBA00003318"/>
    </source>
</evidence>
<dbReference type="InterPro" id="IPR017937">
    <property type="entry name" value="Thioredoxin_CS"/>
</dbReference>
<evidence type="ECO:0000256" key="7">
    <source>
        <dbReference type="NCBIfam" id="TIGR01068"/>
    </source>
</evidence>
<evidence type="ECO:0000256" key="9">
    <source>
        <dbReference type="PIRSR" id="PIRSR000077-1"/>
    </source>
</evidence>
<dbReference type="PRINTS" id="PR00421">
    <property type="entry name" value="THIOREDOXIN"/>
</dbReference>